<feature type="region of interest" description="Disordered" evidence="18">
    <location>
        <begin position="347"/>
        <end position="386"/>
    </location>
</feature>
<evidence type="ECO:0000256" key="13">
    <source>
        <dbReference type="ARBA" id="ARBA00023054"/>
    </source>
</evidence>
<feature type="domain" description="EF-hand" evidence="20">
    <location>
        <begin position="981"/>
        <end position="1016"/>
    </location>
</feature>
<gene>
    <name evidence="22" type="ORF">AMS68_005640</name>
</gene>
<evidence type="ECO:0000259" key="19">
    <source>
        <dbReference type="PROSITE" id="PS50031"/>
    </source>
</evidence>
<feature type="compositionally biased region" description="Low complexity" evidence="18">
    <location>
        <begin position="1393"/>
        <end position="1425"/>
    </location>
</feature>
<evidence type="ECO:0000256" key="1">
    <source>
        <dbReference type="ARBA" id="ARBA00004125"/>
    </source>
</evidence>
<evidence type="ECO:0000256" key="3">
    <source>
        <dbReference type="ARBA" id="ARBA00004413"/>
    </source>
</evidence>
<dbReference type="PROSITE" id="PS50222">
    <property type="entry name" value="EF_HAND_2"/>
    <property type="match status" value="2"/>
</dbReference>
<evidence type="ECO:0000256" key="5">
    <source>
        <dbReference type="ARBA" id="ARBA00011159"/>
    </source>
</evidence>
<protein>
    <recommendedName>
        <fullName evidence="6">Actin cytoskeleton-regulatory complex protein PAN1</fullName>
    </recommendedName>
    <alternativeName>
        <fullName evidence="7">Actin cytoskeleton-regulatory complex protein pan1</fullName>
    </alternativeName>
</protein>
<dbReference type="InterPro" id="IPR011992">
    <property type="entry name" value="EF-hand-dom_pair"/>
</dbReference>
<feature type="compositionally biased region" description="Basic and acidic residues" evidence="18">
    <location>
        <begin position="1463"/>
        <end position="1491"/>
    </location>
</feature>
<feature type="compositionally biased region" description="Polar residues" evidence="18">
    <location>
        <begin position="33"/>
        <end position="48"/>
    </location>
</feature>
<accession>A0A6H0XZE5</accession>
<feature type="region of interest" description="Disordered" evidence="18">
    <location>
        <begin position="1050"/>
        <end position="1123"/>
    </location>
</feature>
<feature type="compositionally biased region" description="Polar residues" evidence="18">
    <location>
        <begin position="649"/>
        <end position="662"/>
    </location>
</feature>
<dbReference type="PANTHER" id="PTHR11216:SF173">
    <property type="entry name" value="ACTIN CYTOSKELETON-REGULATORY COMPLEX PROTEIN PAN1"/>
    <property type="match status" value="1"/>
</dbReference>
<comment type="function">
    <text evidence="17">Component of the PAN1 actin cytoskeleton-regulatory complex required for the internalization of endosomes during actin-coupled endocytosis. The complex links the site of endocytosis to the cell membrane-associated actin cytoskeleton. Mediates uptake of external molecules and vacuolar degradation of plasma membrane proteins. Plays a role in the proper organization of the cell membrane-associated actin cytoskeleton and promotes its destabilization.</text>
</comment>
<dbReference type="CDD" id="cd00052">
    <property type="entry name" value="EH"/>
    <property type="match status" value="2"/>
</dbReference>
<feature type="compositionally biased region" description="Low complexity" evidence="18">
    <location>
        <begin position="585"/>
        <end position="648"/>
    </location>
</feature>
<comment type="similarity">
    <text evidence="4">Belongs to the PAN1 family.</text>
</comment>
<evidence type="ECO:0000256" key="18">
    <source>
        <dbReference type="SAM" id="MobiDB-lite"/>
    </source>
</evidence>
<feature type="compositionally biased region" description="Basic and acidic residues" evidence="18">
    <location>
        <begin position="1295"/>
        <end position="1317"/>
    </location>
</feature>
<evidence type="ECO:0000256" key="16">
    <source>
        <dbReference type="ARBA" id="ARBA00023212"/>
    </source>
</evidence>
<dbReference type="PANTHER" id="PTHR11216">
    <property type="entry name" value="EH DOMAIN"/>
    <property type="match status" value="1"/>
</dbReference>
<dbReference type="GO" id="GO:0030479">
    <property type="term" value="C:actin cortical patch"/>
    <property type="evidence" value="ECO:0007669"/>
    <property type="project" value="UniProtKB-SubCell"/>
</dbReference>
<dbReference type="GO" id="GO:0010008">
    <property type="term" value="C:endosome membrane"/>
    <property type="evidence" value="ECO:0007669"/>
    <property type="project" value="UniProtKB-SubCell"/>
</dbReference>
<dbReference type="Gene3D" id="1.10.238.10">
    <property type="entry name" value="EF-hand"/>
    <property type="match status" value="2"/>
</dbReference>
<evidence type="ECO:0000256" key="12">
    <source>
        <dbReference type="ARBA" id="ARBA00022753"/>
    </source>
</evidence>
<dbReference type="PROSITE" id="PS51082">
    <property type="entry name" value="WH2"/>
    <property type="match status" value="1"/>
</dbReference>
<feature type="region of interest" description="Disordered" evidence="18">
    <location>
        <begin position="1371"/>
        <end position="1425"/>
    </location>
</feature>
<evidence type="ECO:0000256" key="8">
    <source>
        <dbReference type="ARBA" id="ARBA00022475"/>
    </source>
</evidence>
<sequence>MPESAYTHSSGSDNIVYLHDGDHILAGGRSIHSPASTESQSGHSSAGSWLNVEPPDIYDNIKPSDSASRSRHSSTAPLPAPAPPTRRHSSRHHRSESRRVPSDESTSTLASGDDYPYAGMPPPQQRAYRQPGHPASHAGYPPSVGSAAQYQDAFTPSALVHMPVDAFGYPVSNPFSGGQPNPFAPMQHGAGAPGYFPQEGAPQPPQRPHPQQRMSMYAAPPSAYGSEMHYGHMMPHAGYPMYPPMGYMHPPSQPASPPPAEAPNNAKEFDSLKEIIKKHEEERLAWEKAMVARVEAEAAAKAAEKAKAEEEAKKKEEIATASAKAKEAAEKKAEEAAKKAKDEAEAAAKKAKEEAEKKLAEAQKAKEEAEKKSKELEEEKKKNAPVPDALEKPIKFKDVGNRKFSFPWALCKTWKGMEGLVKQAFSHVEPFHHHVLEGRYDLIGPDGEIILPQVWETTVKPGWEIEMVMWPMEELEPVKHHKSDPLADFNLDDLMNLTVGPTKAKGKSSGKAAAVEERQGQKGVIPVPPPVDPLAELAHLFPDLCQGQGQPTGFAPQQQPQPTGFGQAPLQQQYTGYPGQGLQAQPTGFPGQPNGQFQQQQNQYAGLQQPQQTGYMQPQATGYPQSQGYQQQATQQQQPPAQPQRPQQTGMTSSDMANSFRGTSAQPTQTQATTRSNRIPNIRLSFITATDQAKFEQLFKSATSGEQALSGDKSRDLLLRSNLPGDKLARIWELSDTTKSGQLLFPEFALAMYLCNLQLTGKDIPATLPEKVRNEVSSMVDIISFGVPDERAQAGNAPKPQTPVIQQPQAQSASNQQLLTQLTAQPTGVLNGYPGIQPQATGMQQGFPQAQGYTGPRPPMPPMPTGFNQQSALSPQQTGFGGAPIAPLNAQPTGRPGQWGLVNAPASGLPNLEALQLQMMPQPGRETGFTTHGLSGNATVPWAVTKQEKKIYDDMFKAWDGFGKGYITGNQALEIFGQSGLDKPDLEKIWTLSDPSNKGRLDLDEFAVAMHLIYRRLNGYPVPNQLPSELIPPSSRNINDSIGKVKGMLSRDAQNRRDTGGFMSATSRLPTHSFHANGSNDRKDATMFKNNDDDIGYKSSARRRMGDGGRTPSPAISDKSADDMNVDQLKKAIREKQVLLDAMDFEDEGHADQEDALDRKDRKESEELFRRIRNIQEDIDAHPNAAFKTSDSDAERRTLQRQLRSLSDRLPELASHVRRCEKAIADAQLELFKLQDAKAHPGTATPIVGTGPGGQVTESDRLKARAKAMMQQRSAALTGRKIDNVDDGSAAAQRQEQEQRRINQEKNDNDSMVKDVEDSVTEYSRSLESGLKEGSESVKDEHERRRWEDALGVEDEVKDFIFDLQRSSRAARVRNEDRVRSQATTRVQDDRSSTSVSRTDSPASSRPATTSTPQTTGSSYSSYQTAEERAAFIKQQAEQKMAERLAALGIKAPSKSTESAAQRAERERKEREDKLRLAEEEDSRRDQERQARLQGESVIPPSAAGKAKPPPPAPRKNRSESLQSNDETKRAVHQIKEQALIEQQEAMAEETKQMEDEEARQERELQQQRDEQAASLRALEEQVKAGKLKKAEEKKRREAAKKDAAEKEARLATQRAEIEAAKEKERQLRLQLENLDDEDSDDGYATPDESTPVASTVLEKAKEEPVVSPAAAPPAPPMPTAASESKNPFFKSMNQPTAAPTAPVAAPAATLSETNPFHKVSLPEPVAAPSRTRNKPKDDDEWSALDSSSDDEEEDDGPQAGSAKHLASILFGTMAPPRPLSSMGSTPASPAPGQGGFAAPPPPPLPTSGAPPPPPMPFGGAPPPPPMPGMGAPPPPPGPAPLGAPAAPPAGMPDRSSLLQQIQAGKGLKKTQTKDRSESSTAGRVL</sequence>
<keyword evidence="23" id="KW-1185">Reference proteome</keyword>
<evidence type="ECO:0000256" key="9">
    <source>
        <dbReference type="ARBA" id="ARBA00022490"/>
    </source>
</evidence>
<dbReference type="GO" id="GO:0006897">
    <property type="term" value="P:endocytosis"/>
    <property type="evidence" value="ECO:0007669"/>
    <property type="project" value="UniProtKB-KW"/>
</dbReference>
<feature type="compositionally biased region" description="Basic and acidic residues" evidence="18">
    <location>
        <begin position="1330"/>
        <end position="1345"/>
    </location>
</feature>
<evidence type="ECO:0000259" key="20">
    <source>
        <dbReference type="PROSITE" id="PS50222"/>
    </source>
</evidence>
<feature type="compositionally biased region" description="Basic residues" evidence="18">
    <location>
        <begin position="85"/>
        <end position="96"/>
    </location>
</feature>
<dbReference type="InterPro" id="IPR000261">
    <property type="entry name" value="EH_dom"/>
</dbReference>
<feature type="compositionally biased region" description="Basic and acidic residues" evidence="18">
    <location>
        <begin position="1526"/>
        <end position="1536"/>
    </location>
</feature>
<evidence type="ECO:0000313" key="23">
    <source>
        <dbReference type="Proteomes" id="UP000503462"/>
    </source>
</evidence>
<keyword evidence="8" id="KW-1003">Cell membrane</keyword>
<feature type="region of interest" description="Disordered" evidence="18">
    <location>
        <begin position="178"/>
        <end position="213"/>
    </location>
</feature>
<comment type="subcellular location">
    <subcellularLocation>
        <location evidence="3">Cell membrane</location>
        <topology evidence="3">Peripheral membrane protein</topology>
        <orientation evidence="3">Cytoplasmic side</orientation>
    </subcellularLocation>
    <subcellularLocation>
        <location evidence="2">Cytoplasm</location>
        <location evidence="2">Cytoskeleton</location>
        <location evidence="2">Actin patch</location>
    </subcellularLocation>
    <subcellularLocation>
        <location evidence="1">Endosome membrane</location>
        <topology evidence="1">Peripheral membrane protein</topology>
        <orientation evidence="1">Cytoplasmic side</orientation>
    </subcellularLocation>
</comment>
<dbReference type="Pfam" id="PF12763">
    <property type="entry name" value="EH"/>
    <property type="match status" value="2"/>
</dbReference>
<evidence type="ECO:0000256" key="2">
    <source>
        <dbReference type="ARBA" id="ARBA00004134"/>
    </source>
</evidence>
<dbReference type="Proteomes" id="UP000503462">
    <property type="component" value="Chromosome 4"/>
</dbReference>
<evidence type="ECO:0000256" key="14">
    <source>
        <dbReference type="ARBA" id="ARBA00023136"/>
    </source>
</evidence>
<feature type="domain" description="EH" evidence="19">
    <location>
        <begin position="948"/>
        <end position="1037"/>
    </location>
</feature>
<dbReference type="PROSITE" id="PS50031">
    <property type="entry name" value="EH"/>
    <property type="match status" value="2"/>
</dbReference>
<dbReference type="GO" id="GO:0016197">
    <property type="term" value="P:endosomal transport"/>
    <property type="evidence" value="ECO:0007669"/>
    <property type="project" value="TreeGrafter"/>
</dbReference>
<keyword evidence="12" id="KW-0967">Endosome</keyword>
<evidence type="ECO:0000256" key="7">
    <source>
        <dbReference type="ARBA" id="ARBA00020728"/>
    </source>
</evidence>
<dbReference type="Pfam" id="PF02205">
    <property type="entry name" value="WH2"/>
    <property type="match status" value="1"/>
</dbReference>
<organism evidence="22 23">
    <name type="scientific">Peltaster fructicola</name>
    <dbReference type="NCBI Taxonomy" id="286661"/>
    <lineage>
        <taxon>Eukaryota</taxon>
        <taxon>Fungi</taxon>
        <taxon>Dikarya</taxon>
        <taxon>Ascomycota</taxon>
        <taxon>Pezizomycotina</taxon>
        <taxon>Dothideomycetes</taxon>
        <taxon>Dothideomycetes incertae sedis</taxon>
        <taxon>Peltaster</taxon>
    </lineage>
</organism>
<dbReference type="EMBL" id="CP051142">
    <property type="protein sequence ID" value="QIX00123.1"/>
    <property type="molecule type" value="Genomic_DNA"/>
</dbReference>
<feature type="compositionally biased region" description="Low complexity" evidence="18">
    <location>
        <begin position="1696"/>
        <end position="1710"/>
    </location>
</feature>
<feature type="region of interest" description="Disordered" evidence="18">
    <location>
        <begin position="1268"/>
        <end position="1345"/>
    </location>
</feature>
<keyword evidence="14" id="KW-0472">Membrane</keyword>
<name>A0A6H0XZE5_9PEZI</name>
<feature type="compositionally biased region" description="Low complexity" evidence="18">
    <location>
        <begin position="663"/>
        <end position="674"/>
    </location>
</feature>
<feature type="compositionally biased region" description="Basic and acidic residues" evidence="18">
    <location>
        <begin position="1080"/>
        <end position="1096"/>
    </location>
</feature>
<dbReference type="InterPro" id="IPR003124">
    <property type="entry name" value="WH2_dom"/>
</dbReference>
<feature type="region of interest" description="Disordered" evidence="18">
    <location>
        <begin position="544"/>
        <end position="677"/>
    </location>
</feature>
<keyword evidence="10" id="KW-0254">Endocytosis</keyword>
<feature type="compositionally biased region" description="Basic and acidic residues" evidence="18">
    <location>
        <begin position="1549"/>
        <end position="1628"/>
    </location>
</feature>
<proteinExistence type="inferred from homology"/>
<dbReference type="InterPro" id="IPR054464">
    <property type="entry name" value="ULD_fung"/>
</dbReference>
<dbReference type="SMART" id="SM00054">
    <property type="entry name" value="EFh"/>
    <property type="match status" value="2"/>
</dbReference>
<evidence type="ECO:0000259" key="21">
    <source>
        <dbReference type="PROSITE" id="PS51082"/>
    </source>
</evidence>
<feature type="domain" description="WH2" evidence="21">
    <location>
        <begin position="1854"/>
        <end position="1871"/>
    </location>
</feature>
<dbReference type="OrthoDB" id="2015333at2759"/>
<reference evidence="22 23" key="1">
    <citation type="journal article" date="2016" name="Sci. Rep.">
        <title>Peltaster fructicola genome reveals evolution from an invasive phytopathogen to an ectophytic parasite.</title>
        <authorList>
            <person name="Xu C."/>
            <person name="Chen H."/>
            <person name="Gleason M.L."/>
            <person name="Xu J.R."/>
            <person name="Liu H."/>
            <person name="Zhang R."/>
            <person name="Sun G."/>
        </authorList>
    </citation>
    <scope>NUCLEOTIDE SEQUENCE [LARGE SCALE GENOMIC DNA]</scope>
    <source>
        <strain evidence="22 23">LNHT1506</strain>
    </source>
</reference>
<feature type="compositionally biased region" description="Polar residues" evidence="18">
    <location>
        <begin position="1064"/>
        <end position="1079"/>
    </location>
</feature>
<dbReference type="SUPFAM" id="SSF47473">
    <property type="entry name" value="EF-hand"/>
    <property type="match status" value="2"/>
</dbReference>
<feature type="region of interest" description="Disordered" evidence="18">
    <location>
        <begin position="501"/>
        <end position="526"/>
    </location>
</feature>
<dbReference type="Pfam" id="PF22893">
    <property type="entry name" value="ULD_2"/>
    <property type="match status" value="1"/>
</dbReference>
<dbReference type="SMART" id="SM00027">
    <property type="entry name" value="EH"/>
    <property type="match status" value="2"/>
</dbReference>
<feature type="compositionally biased region" description="Acidic residues" evidence="18">
    <location>
        <begin position="1739"/>
        <end position="1757"/>
    </location>
</feature>
<evidence type="ECO:0000256" key="10">
    <source>
        <dbReference type="ARBA" id="ARBA00022583"/>
    </source>
</evidence>
<evidence type="ECO:0000256" key="17">
    <source>
        <dbReference type="ARBA" id="ARBA00025194"/>
    </source>
</evidence>
<evidence type="ECO:0000256" key="11">
    <source>
        <dbReference type="ARBA" id="ARBA00022737"/>
    </source>
</evidence>
<evidence type="ECO:0000313" key="22">
    <source>
        <dbReference type="EMBL" id="QIX00123.1"/>
    </source>
</evidence>
<evidence type="ECO:0000256" key="4">
    <source>
        <dbReference type="ARBA" id="ARBA00009351"/>
    </source>
</evidence>
<evidence type="ECO:0000256" key="15">
    <source>
        <dbReference type="ARBA" id="ARBA00023203"/>
    </source>
</evidence>
<feature type="domain" description="EH" evidence="19">
    <location>
        <begin position="691"/>
        <end position="779"/>
    </location>
</feature>
<feature type="compositionally biased region" description="Low complexity" evidence="18">
    <location>
        <begin position="546"/>
        <end position="569"/>
    </location>
</feature>
<dbReference type="GO" id="GO:0003779">
    <property type="term" value="F:actin binding"/>
    <property type="evidence" value="ECO:0007669"/>
    <property type="project" value="UniProtKB-KW"/>
</dbReference>
<dbReference type="InterPro" id="IPR002048">
    <property type="entry name" value="EF_hand_dom"/>
</dbReference>
<feature type="region of interest" description="Disordered" evidence="18">
    <location>
        <begin position="25"/>
        <end position="144"/>
    </location>
</feature>
<comment type="subunit">
    <text evidence="5">Component of the PAN1 actin cytoskeleton-regulatory complex.</text>
</comment>
<dbReference type="GO" id="GO:0005509">
    <property type="term" value="F:calcium ion binding"/>
    <property type="evidence" value="ECO:0007669"/>
    <property type="project" value="InterPro"/>
</dbReference>
<dbReference type="GO" id="GO:0005886">
    <property type="term" value="C:plasma membrane"/>
    <property type="evidence" value="ECO:0007669"/>
    <property type="project" value="UniProtKB-SubCell"/>
</dbReference>
<feature type="domain" description="EF-hand" evidence="20">
    <location>
        <begin position="723"/>
        <end position="758"/>
    </location>
</feature>
<dbReference type="FunFam" id="1.10.238.10:FF:000349">
    <property type="entry name" value="Actin cytoskeleton-regulatory complex protein PAN1"/>
    <property type="match status" value="1"/>
</dbReference>
<feature type="compositionally biased region" description="Pro residues" evidence="18">
    <location>
        <begin position="1799"/>
        <end position="1851"/>
    </location>
</feature>
<feature type="region of interest" description="Disordered" evidence="18">
    <location>
        <begin position="1444"/>
        <end position="1886"/>
    </location>
</feature>
<evidence type="ECO:0000256" key="6">
    <source>
        <dbReference type="ARBA" id="ARBA00015110"/>
    </source>
</evidence>
<keyword evidence="13" id="KW-0175">Coiled coil</keyword>
<feature type="compositionally biased region" description="Basic and acidic residues" evidence="18">
    <location>
        <begin position="347"/>
        <end position="382"/>
    </location>
</feature>
<keyword evidence="11" id="KW-0677">Repeat</keyword>
<keyword evidence="16" id="KW-0206">Cytoskeleton</keyword>
<keyword evidence="9" id="KW-0963">Cytoplasm</keyword>
<keyword evidence="15" id="KW-0009">Actin-binding</keyword>